<proteinExistence type="predicted"/>
<dbReference type="KEGG" id="bfz:BAU07_18660"/>
<sequence length="80" mass="8702">MDQQKDRNGPRQDGMSAPDIEKQERAMPASSSPSKEGPLRHRATRMDGNPGPVPSDDSPTGLKPRDDTPGILERKEGPKP</sequence>
<evidence type="ECO:0000313" key="3">
    <source>
        <dbReference type="Proteomes" id="UP000091926"/>
    </source>
</evidence>
<accession>A0A193GHG0</accession>
<feature type="compositionally biased region" description="Basic and acidic residues" evidence="1">
    <location>
        <begin position="63"/>
        <end position="80"/>
    </location>
</feature>
<feature type="region of interest" description="Disordered" evidence="1">
    <location>
        <begin position="1"/>
        <end position="80"/>
    </location>
</feature>
<organism evidence="2 3">
    <name type="scientific">Bordetella flabilis</name>
    <dbReference type="NCBI Taxonomy" id="463014"/>
    <lineage>
        <taxon>Bacteria</taxon>
        <taxon>Pseudomonadati</taxon>
        <taxon>Pseudomonadota</taxon>
        <taxon>Betaproteobacteria</taxon>
        <taxon>Burkholderiales</taxon>
        <taxon>Alcaligenaceae</taxon>
        <taxon>Bordetella</taxon>
    </lineage>
</organism>
<dbReference type="STRING" id="463014.BAU07_18660"/>
<dbReference type="AlphaFoldDB" id="A0A193GHG0"/>
<dbReference type="EMBL" id="CP016172">
    <property type="protein sequence ID" value="ANN78871.1"/>
    <property type="molecule type" value="Genomic_DNA"/>
</dbReference>
<keyword evidence="3" id="KW-1185">Reference proteome</keyword>
<evidence type="ECO:0000256" key="1">
    <source>
        <dbReference type="SAM" id="MobiDB-lite"/>
    </source>
</evidence>
<gene>
    <name evidence="2" type="ORF">BAU07_18660</name>
</gene>
<name>A0A193GHG0_9BORD</name>
<evidence type="ECO:0000313" key="2">
    <source>
        <dbReference type="EMBL" id="ANN78871.1"/>
    </source>
</evidence>
<dbReference type="RefSeq" id="WP_066660730.1">
    <property type="nucleotide sequence ID" value="NZ_CBCSCL010000012.1"/>
</dbReference>
<feature type="compositionally biased region" description="Basic and acidic residues" evidence="1">
    <location>
        <begin position="1"/>
        <end position="10"/>
    </location>
</feature>
<reference evidence="2 3" key="1">
    <citation type="submission" date="2016-06" db="EMBL/GenBank/DDBJ databases">
        <title>Complete genome sequences of Bordetella bronchialis and Bordetella flabilis.</title>
        <authorList>
            <person name="LiPuma J.J."/>
            <person name="Spilker T."/>
        </authorList>
    </citation>
    <scope>NUCLEOTIDE SEQUENCE [LARGE SCALE GENOMIC DNA]</scope>
    <source>
        <strain evidence="2 3">AU10664</strain>
    </source>
</reference>
<dbReference type="Proteomes" id="UP000091926">
    <property type="component" value="Chromosome"/>
</dbReference>
<protein>
    <submittedName>
        <fullName evidence="2">Uncharacterized protein</fullName>
    </submittedName>
</protein>
<dbReference type="OrthoDB" id="8637568at2"/>